<feature type="domain" description="Pyridoxamine kinase/Phosphomethylpyrimidine kinase" evidence="7">
    <location>
        <begin position="12"/>
        <end position="257"/>
    </location>
</feature>
<accession>A0A518EPU1</accession>
<dbReference type="CDD" id="cd01169">
    <property type="entry name" value="HMPP_kinase"/>
    <property type="match status" value="1"/>
</dbReference>
<dbReference type="PANTHER" id="PTHR20858">
    <property type="entry name" value="PHOSPHOMETHYLPYRIMIDINE KINASE"/>
    <property type="match status" value="1"/>
</dbReference>
<dbReference type="EC" id="2.7.1.49" evidence="2"/>
<dbReference type="GO" id="GO:0008972">
    <property type="term" value="F:phosphomethylpyrimidine kinase activity"/>
    <property type="evidence" value="ECO:0007669"/>
    <property type="project" value="InterPro"/>
</dbReference>
<reference evidence="8 9" key="1">
    <citation type="submission" date="2019-02" db="EMBL/GenBank/DDBJ databases">
        <title>Deep-cultivation of Planctomycetes and their phenomic and genomic characterization uncovers novel biology.</title>
        <authorList>
            <person name="Wiegand S."/>
            <person name="Jogler M."/>
            <person name="Boedeker C."/>
            <person name="Pinto D."/>
            <person name="Vollmers J."/>
            <person name="Rivas-Marin E."/>
            <person name="Kohn T."/>
            <person name="Peeters S.H."/>
            <person name="Heuer A."/>
            <person name="Rast P."/>
            <person name="Oberbeckmann S."/>
            <person name="Bunk B."/>
            <person name="Jeske O."/>
            <person name="Meyerdierks A."/>
            <person name="Storesund J.E."/>
            <person name="Kallscheuer N."/>
            <person name="Luecker S."/>
            <person name="Lage O.M."/>
            <person name="Pohl T."/>
            <person name="Merkel B.J."/>
            <person name="Hornburger P."/>
            <person name="Mueller R.-W."/>
            <person name="Bruemmer F."/>
            <person name="Labrenz M."/>
            <person name="Spormann A.M."/>
            <person name="Op den Camp H."/>
            <person name="Overmann J."/>
            <person name="Amann R."/>
            <person name="Jetten M.S.M."/>
            <person name="Mascher T."/>
            <person name="Medema M.H."/>
            <person name="Devos D.P."/>
            <person name="Kaster A.-K."/>
            <person name="Ovreas L."/>
            <person name="Rohde M."/>
            <person name="Galperin M.Y."/>
            <person name="Jogler C."/>
        </authorList>
    </citation>
    <scope>NUCLEOTIDE SEQUENCE [LARGE SCALE GENOMIC DNA]</scope>
    <source>
        <strain evidence="8 9">Poly30</strain>
    </source>
</reference>
<sequence length="266" mass="27439">MTTIALTIAGSDPSGGAGIQADLKTFAAHGVYGASVITALTAQNTTGVFGIHGVPPDFIRAQAEAVLSDLHVDCIKVGMLGDRATIEVVAEILEAHASIPVVLDPVMVTASGDLLLASDAVDTLLQRLLPLARLITPNVHEAGLLLGEPPADSLGAMERQALALRDLGAHAVLLKGGRRGDVSTSTDVLCTADAAEWLEAPRVAIERPHGTGCTLSSAIAAQLALGRALRDAVLEGKRYVTAALERASRVSIGHGSRPLIHADGER</sequence>
<dbReference type="InterPro" id="IPR029056">
    <property type="entry name" value="Ribokinase-like"/>
</dbReference>
<dbReference type="GO" id="GO:0009228">
    <property type="term" value="P:thiamine biosynthetic process"/>
    <property type="evidence" value="ECO:0007669"/>
    <property type="project" value="InterPro"/>
</dbReference>
<evidence type="ECO:0000256" key="6">
    <source>
        <dbReference type="ARBA" id="ARBA00022840"/>
    </source>
</evidence>
<evidence type="ECO:0000256" key="3">
    <source>
        <dbReference type="ARBA" id="ARBA00022679"/>
    </source>
</evidence>
<dbReference type="InterPro" id="IPR004399">
    <property type="entry name" value="HMP/HMP-P_kinase_dom"/>
</dbReference>
<dbReference type="PANTHER" id="PTHR20858:SF17">
    <property type="entry name" value="HYDROXYMETHYLPYRIMIDINE_PHOSPHOMETHYLPYRIMIDINE KINASE THI20-RELATED"/>
    <property type="match status" value="1"/>
</dbReference>
<dbReference type="Proteomes" id="UP000320390">
    <property type="component" value="Chromosome"/>
</dbReference>
<evidence type="ECO:0000259" key="7">
    <source>
        <dbReference type="Pfam" id="PF08543"/>
    </source>
</evidence>
<dbReference type="InterPro" id="IPR013749">
    <property type="entry name" value="PM/HMP-P_kinase-1"/>
</dbReference>
<organism evidence="8 9">
    <name type="scientific">Saltatorellus ferox</name>
    <dbReference type="NCBI Taxonomy" id="2528018"/>
    <lineage>
        <taxon>Bacteria</taxon>
        <taxon>Pseudomonadati</taxon>
        <taxon>Planctomycetota</taxon>
        <taxon>Planctomycetia</taxon>
        <taxon>Planctomycetia incertae sedis</taxon>
        <taxon>Saltatorellus</taxon>
    </lineage>
</organism>
<evidence type="ECO:0000256" key="5">
    <source>
        <dbReference type="ARBA" id="ARBA00022777"/>
    </source>
</evidence>
<dbReference type="FunFam" id="3.40.1190.20:FF:000003">
    <property type="entry name" value="Phosphomethylpyrimidine kinase ThiD"/>
    <property type="match status" value="1"/>
</dbReference>
<dbReference type="EMBL" id="CP036434">
    <property type="protein sequence ID" value="QDV06099.1"/>
    <property type="molecule type" value="Genomic_DNA"/>
</dbReference>
<keyword evidence="5 8" id="KW-0418">Kinase</keyword>
<dbReference type="GO" id="GO:0005524">
    <property type="term" value="F:ATP binding"/>
    <property type="evidence" value="ECO:0007669"/>
    <property type="project" value="UniProtKB-KW"/>
</dbReference>
<evidence type="ECO:0000256" key="1">
    <source>
        <dbReference type="ARBA" id="ARBA00004948"/>
    </source>
</evidence>
<dbReference type="AlphaFoldDB" id="A0A518EPU1"/>
<evidence type="ECO:0000313" key="9">
    <source>
        <dbReference type="Proteomes" id="UP000320390"/>
    </source>
</evidence>
<dbReference type="GO" id="GO:0008902">
    <property type="term" value="F:hydroxymethylpyrimidine kinase activity"/>
    <property type="evidence" value="ECO:0007669"/>
    <property type="project" value="UniProtKB-EC"/>
</dbReference>
<gene>
    <name evidence="8" type="primary">thiD_2</name>
    <name evidence="8" type="ORF">Poly30_16030</name>
</gene>
<keyword evidence="9" id="KW-1185">Reference proteome</keyword>
<evidence type="ECO:0000256" key="4">
    <source>
        <dbReference type="ARBA" id="ARBA00022741"/>
    </source>
</evidence>
<name>A0A518EPU1_9BACT</name>
<dbReference type="GO" id="GO:0005829">
    <property type="term" value="C:cytosol"/>
    <property type="evidence" value="ECO:0007669"/>
    <property type="project" value="TreeGrafter"/>
</dbReference>
<dbReference type="Gene3D" id="3.40.1190.20">
    <property type="match status" value="1"/>
</dbReference>
<dbReference type="OrthoDB" id="9810880at2"/>
<dbReference type="Pfam" id="PF08543">
    <property type="entry name" value="Phos_pyr_kin"/>
    <property type="match status" value="1"/>
</dbReference>
<protein>
    <recommendedName>
        <fullName evidence="2">hydroxymethylpyrimidine kinase</fullName>
        <ecNumber evidence="2">2.7.1.49</ecNumber>
    </recommendedName>
</protein>
<keyword evidence="4" id="KW-0547">Nucleotide-binding</keyword>
<evidence type="ECO:0000313" key="8">
    <source>
        <dbReference type="EMBL" id="QDV06099.1"/>
    </source>
</evidence>
<keyword evidence="3 8" id="KW-0808">Transferase</keyword>
<keyword evidence="6" id="KW-0067">ATP-binding</keyword>
<proteinExistence type="predicted"/>
<dbReference type="RefSeq" id="WP_145195988.1">
    <property type="nucleotide sequence ID" value="NZ_CP036434.1"/>
</dbReference>
<dbReference type="SUPFAM" id="SSF53613">
    <property type="entry name" value="Ribokinase-like"/>
    <property type="match status" value="1"/>
</dbReference>
<dbReference type="NCBIfam" id="TIGR00097">
    <property type="entry name" value="HMP-P_kinase"/>
    <property type="match status" value="1"/>
</dbReference>
<comment type="pathway">
    <text evidence="1">Cofactor biosynthesis; thiamine diphosphate biosynthesis.</text>
</comment>
<evidence type="ECO:0000256" key="2">
    <source>
        <dbReference type="ARBA" id="ARBA00012135"/>
    </source>
</evidence>